<dbReference type="PANTHER" id="PTHR10434:SF11">
    <property type="entry name" value="1-ACYL-SN-GLYCEROL-3-PHOSPHATE ACYLTRANSFERASE"/>
    <property type="match status" value="1"/>
</dbReference>
<keyword evidence="1" id="KW-0808">Transferase</keyword>
<proteinExistence type="predicted"/>
<evidence type="ECO:0000313" key="4">
    <source>
        <dbReference type="EMBL" id="MBD2848232.1"/>
    </source>
</evidence>
<protein>
    <submittedName>
        <fullName evidence="4">Lysophospholipid acyltransferase family protein</fullName>
    </submittedName>
</protein>
<keyword evidence="5" id="KW-1185">Reference proteome</keyword>
<comment type="caution">
    <text evidence="4">The sequence shown here is derived from an EMBL/GenBank/DDBJ whole genome shotgun (WGS) entry which is preliminary data.</text>
</comment>
<evidence type="ECO:0000256" key="2">
    <source>
        <dbReference type="ARBA" id="ARBA00023315"/>
    </source>
</evidence>
<name>A0A927BWP1_9BACL</name>
<dbReference type="AlphaFoldDB" id="A0A927BWP1"/>
<dbReference type="Proteomes" id="UP000621560">
    <property type="component" value="Unassembled WGS sequence"/>
</dbReference>
<evidence type="ECO:0000256" key="1">
    <source>
        <dbReference type="ARBA" id="ARBA00022679"/>
    </source>
</evidence>
<dbReference type="InterPro" id="IPR002123">
    <property type="entry name" value="Plipid/glycerol_acylTrfase"/>
</dbReference>
<feature type="domain" description="Phospholipid/glycerol acyltransferase" evidence="3">
    <location>
        <begin position="46"/>
        <end position="163"/>
    </location>
</feature>
<dbReference type="EMBL" id="JACXIZ010000058">
    <property type="protein sequence ID" value="MBD2848232.1"/>
    <property type="molecule type" value="Genomic_DNA"/>
</dbReference>
<dbReference type="GO" id="GO:0003841">
    <property type="term" value="F:1-acylglycerol-3-phosphate O-acyltransferase activity"/>
    <property type="evidence" value="ECO:0007669"/>
    <property type="project" value="TreeGrafter"/>
</dbReference>
<dbReference type="Pfam" id="PF01553">
    <property type="entry name" value="Acyltransferase"/>
    <property type="match status" value="1"/>
</dbReference>
<evidence type="ECO:0000313" key="5">
    <source>
        <dbReference type="Proteomes" id="UP000621560"/>
    </source>
</evidence>
<keyword evidence="2 4" id="KW-0012">Acyltransferase</keyword>
<dbReference type="SUPFAM" id="SSF69593">
    <property type="entry name" value="Glycerol-3-phosphate (1)-acyltransferase"/>
    <property type="match status" value="1"/>
</dbReference>
<dbReference type="RefSeq" id="WP_190921327.1">
    <property type="nucleotide sequence ID" value="NZ_JACXIZ010000058.1"/>
</dbReference>
<dbReference type="GO" id="GO:0006654">
    <property type="term" value="P:phosphatidic acid biosynthetic process"/>
    <property type="evidence" value="ECO:0007669"/>
    <property type="project" value="TreeGrafter"/>
</dbReference>
<sequence length="252" mass="28421">MSRLVNPSPLFSRVFARYNERCLLRRHFHTVGLRGTLDPAPQGQPVLYVMNHSSWWDGLVLYQAFRRASTRRHYVLMDEAQLARYRFFGRLGAIPIDRASARASLRSLDAAAELLREGSGVWLFPQGEIRHLEERPLAFRTGAGYLMERCPTVLVQPATIYYSHGLHQKADVSLWLGEPLYGDWPQLGRKPAAQRIQDILEAQLDAHRAQVVAAAGGPPAHFNPLLAPGRSTSEAFDAFKKGVARWSSFFGR</sequence>
<dbReference type="GO" id="GO:0005886">
    <property type="term" value="C:plasma membrane"/>
    <property type="evidence" value="ECO:0007669"/>
    <property type="project" value="TreeGrafter"/>
</dbReference>
<dbReference type="PANTHER" id="PTHR10434">
    <property type="entry name" value="1-ACYL-SN-GLYCEROL-3-PHOSPHATE ACYLTRANSFERASE"/>
    <property type="match status" value="1"/>
</dbReference>
<evidence type="ECO:0000259" key="3">
    <source>
        <dbReference type="SMART" id="SM00563"/>
    </source>
</evidence>
<organism evidence="4 5">
    <name type="scientific">Paenibacillus sabuli</name>
    <dbReference type="NCBI Taxonomy" id="2772509"/>
    <lineage>
        <taxon>Bacteria</taxon>
        <taxon>Bacillati</taxon>
        <taxon>Bacillota</taxon>
        <taxon>Bacilli</taxon>
        <taxon>Bacillales</taxon>
        <taxon>Paenibacillaceae</taxon>
        <taxon>Paenibacillus</taxon>
    </lineage>
</organism>
<dbReference type="SMART" id="SM00563">
    <property type="entry name" value="PlsC"/>
    <property type="match status" value="1"/>
</dbReference>
<reference evidence="4" key="1">
    <citation type="submission" date="2020-09" db="EMBL/GenBank/DDBJ databases">
        <title>A novel bacterium of genus Paenibacillus, isolated from South China Sea.</title>
        <authorList>
            <person name="Huang H."/>
            <person name="Mo K."/>
            <person name="Hu Y."/>
        </authorList>
    </citation>
    <scope>NUCLEOTIDE SEQUENCE</scope>
    <source>
        <strain evidence="4">IB182496</strain>
    </source>
</reference>
<dbReference type="CDD" id="cd06551">
    <property type="entry name" value="LPLAT"/>
    <property type="match status" value="1"/>
</dbReference>
<gene>
    <name evidence="4" type="ORF">IDH44_23810</name>
</gene>
<accession>A0A927BWP1</accession>